<dbReference type="OrthoDB" id="9805159at2"/>
<evidence type="ECO:0000313" key="10">
    <source>
        <dbReference type="EMBL" id="KGP71551.1"/>
    </source>
</evidence>
<dbReference type="GO" id="GO:0005975">
    <property type="term" value="P:carbohydrate metabolic process"/>
    <property type="evidence" value="ECO:0007669"/>
    <property type="project" value="InterPro"/>
</dbReference>
<dbReference type="PANTHER" id="PTHR10357">
    <property type="entry name" value="ALPHA-AMYLASE FAMILY MEMBER"/>
    <property type="match status" value="1"/>
</dbReference>
<dbReference type="InterPro" id="IPR006047">
    <property type="entry name" value="GH13_cat_dom"/>
</dbReference>
<keyword evidence="6" id="KW-0119">Carbohydrate metabolism</keyword>
<evidence type="ECO:0000256" key="1">
    <source>
        <dbReference type="ARBA" id="ARBA00001913"/>
    </source>
</evidence>
<dbReference type="InterPro" id="IPR006046">
    <property type="entry name" value="Alpha_amylase"/>
</dbReference>
<dbReference type="STRING" id="1385514.N782_18295"/>
<evidence type="ECO:0000256" key="6">
    <source>
        <dbReference type="RuleBase" id="RU361134"/>
    </source>
</evidence>
<comment type="caution">
    <text evidence="10">The sequence shown here is derived from an EMBL/GenBank/DDBJ whole genome shotgun (WGS) entry which is preliminary data.</text>
</comment>
<keyword evidence="7" id="KW-0472">Membrane</keyword>
<dbReference type="Pfam" id="PF22026">
    <property type="entry name" value="Alpha-amylase_C_2"/>
    <property type="match status" value="1"/>
</dbReference>
<keyword evidence="7" id="KW-0812">Transmembrane</keyword>
<dbReference type="Gene3D" id="3.20.20.80">
    <property type="entry name" value="Glycosidases"/>
    <property type="match status" value="1"/>
</dbReference>
<feature type="domain" description="Glycosyl hydrolase family 13 catalytic" evidence="9">
    <location>
        <begin position="41"/>
        <end position="389"/>
    </location>
</feature>
<dbReference type="InterPro" id="IPR013780">
    <property type="entry name" value="Glyco_hydro_b"/>
</dbReference>
<dbReference type="SUPFAM" id="SSF51445">
    <property type="entry name" value="(Trans)glycosidases"/>
    <property type="match status" value="1"/>
</dbReference>
<feature type="chain" id="PRO_5038641472" description="Alpha-amylase" evidence="8">
    <location>
        <begin position="20"/>
        <end position="514"/>
    </location>
</feature>
<organism evidence="10 11">
    <name type="scientific">Pontibacillus yanchengensis Y32</name>
    <dbReference type="NCBI Taxonomy" id="1385514"/>
    <lineage>
        <taxon>Bacteria</taxon>
        <taxon>Bacillati</taxon>
        <taxon>Bacillota</taxon>
        <taxon>Bacilli</taxon>
        <taxon>Bacillales</taxon>
        <taxon>Bacillaceae</taxon>
        <taxon>Pontibacillus</taxon>
    </lineage>
</organism>
<dbReference type="PANTHER" id="PTHR10357:SF215">
    <property type="entry name" value="ALPHA-AMYLASE 1"/>
    <property type="match status" value="1"/>
</dbReference>
<dbReference type="AlphaFoldDB" id="A0A0A2TBT6"/>
<dbReference type="EMBL" id="AVBF01000058">
    <property type="protein sequence ID" value="KGP71551.1"/>
    <property type="molecule type" value="Genomic_DNA"/>
</dbReference>
<dbReference type="InterPro" id="IPR054174">
    <property type="entry name" value="Alpha-amylase-like_C"/>
</dbReference>
<evidence type="ECO:0000256" key="5">
    <source>
        <dbReference type="RuleBase" id="RU003615"/>
    </source>
</evidence>
<evidence type="ECO:0000313" key="11">
    <source>
        <dbReference type="Proteomes" id="UP000030147"/>
    </source>
</evidence>
<accession>A0A0A2TBT6</accession>
<evidence type="ECO:0000259" key="9">
    <source>
        <dbReference type="SMART" id="SM00642"/>
    </source>
</evidence>
<dbReference type="Gene3D" id="2.60.40.1180">
    <property type="entry name" value="Golgi alpha-mannosidase II"/>
    <property type="match status" value="1"/>
</dbReference>
<proteinExistence type="inferred from homology"/>
<dbReference type="PRINTS" id="PR00110">
    <property type="entry name" value="ALPHAAMYLASE"/>
</dbReference>
<dbReference type="GO" id="GO:0046872">
    <property type="term" value="F:metal ion binding"/>
    <property type="evidence" value="ECO:0007669"/>
    <property type="project" value="UniProtKB-KW"/>
</dbReference>
<keyword evidence="7" id="KW-1133">Transmembrane helix</keyword>
<comment type="cofactor">
    <cofactor evidence="1">
        <name>Ca(2+)</name>
        <dbReference type="ChEBI" id="CHEBI:29108"/>
    </cofactor>
</comment>
<dbReference type="SMART" id="SM00642">
    <property type="entry name" value="Aamy"/>
    <property type="match status" value="1"/>
</dbReference>
<keyword evidence="11" id="KW-1185">Reference proteome</keyword>
<keyword evidence="10" id="KW-0456">Lyase</keyword>
<evidence type="ECO:0000256" key="3">
    <source>
        <dbReference type="ARBA" id="ARBA00022723"/>
    </source>
</evidence>
<keyword evidence="6" id="KW-0326">Glycosidase</keyword>
<comment type="similarity">
    <text evidence="2 5">Belongs to the glycosyl hydrolase 13 family.</text>
</comment>
<dbReference type="SUPFAM" id="SSF51011">
    <property type="entry name" value="Glycosyl hydrolase domain"/>
    <property type="match status" value="1"/>
</dbReference>
<dbReference type="Pfam" id="PF00128">
    <property type="entry name" value="Alpha-amylase"/>
    <property type="match status" value="1"/>
</dbReference>
<keyword evidence="6" id="KW-0378">Hydrolase</keyword>
<dbReference type="CDD" id="cd11339">
    <property type="entry name" value="AmyAc_bac_CMD_like_2"/>
    <property type="match status" value="1"/>
</dbReference>
<dbReference type="GO" id="GO:0016829">
    <property type="term" value="F:lyase activity"/>
    <property type="evidence" value="ECO:0007669"/>
    <property type="project" value="UniProtKB-KW"/>
</dbReference>
<dbReference type="RefSeq" id="WP_036822621.1">
    <property type="nucleotide sequence ID" value="NZ_AVBF01000058.1"/>
</dbReference>
<dbReference type="eggNOG" id="COG0366">
    <property type="taxonomic scope" value="Bacteria"/>
</dbReference>
<evidence type="ECO:0000256" key="7">
    <source>
        <dbReference type="SAM" id="Phobius"/>
    </source>
</evidence>
<evidence type="ECO:0000256" key="4">
    <source>
        <dbReference type="ARBA" id="ARBA00022729"/>
    </source>
</evidence>
<dbReference type="InterPro" id="IPR017853">
    <property type="entry name" value="GH"/>
</dbReference>
<dbReference type="Proteomes" id="UP000030147">
    <property type="component" value="Unassembled WGS sequence"/>
</dbReference>
<comment type="catalytic activity">
    <reaction evidence="6">
        <text>Endohydrolysis of (1-&gt;4)-alpha-D-glucosidic linkages in polysaccharides containing three or more (1-&gt;4)-alpha-linked D-glucose units.</text>
        <dbReference type="EC" id="3.2.1.1"/>
    </reaction>
</comment>
<gene>
    <name evidence="10" type="ORF">N782_18295</name>
</gene>
<protein>
    <recommendedName>
        <fullName evidence="6">Alpha-amylase</fullName>
        <ecNumber evidence="6">3.2.1.1</ecNumber>
    </recommendedName>
</protein>
<evidence type="ECO:0000256" key="2">
    <source>
        <dbReference type="ARBA" id="ARBA00008061"/>
    </source>
</evidence>
<keyword evidence="3" id="KW-0479">Metal-binding</keyword>
<name>A0A0A2TBT6_9BACI</name>
<feature type="signal peptide" evidence="8">
    <location>
        <begin position="1"/>
        <end position="19"/>
    </location>
</feature>
<keyword evidence="4 8" id="KW-0732">Signal</keyword>
<dbReference type="EC" id="3.2.1.1" evidence="6"/>
<dbReference type="GO" id="GO:0004556">
    <property type="term" value="F:alpha-amylase activity"/>
    <property type="evidence" value="ECO:0007669"/>
    <property type="project" value="UniProtKB-UniRule"/>
</dbReference>
<feature type="transmembrane region" description="Helical" evidence="7">
    <location>
        <begin position="484"/>
        <end position="504"/>
    </location>
</feature>
<reference evidence="10 11" key="1">
    <citation type="journal article" date="2015" name="Stand. Genomic Sci.">
        <title>High quality draft genome sequence of the moderately halophilic bacterium Pontibacillus yanchengensis Y32(T) and comparison among Pontibacillus genomes.</title>
        <authorList>
            <person name="Huang J."/>
            <person name="Qiao Z.X."/>
            <person name="Tang J.W."/>
            <person name="Wang G."/>
        </authorList>
    </citation>
    <scope>NUCLEOTIDE SEQUENCE [LARGE SCALE GENOMIC DNA]</scope>
    <source>
        <strain evidence="10 11">Y32</strain>
    </source>
</reference>
<sequence length="514" mass="59472">MKKSSVLSALLMIPFLLFYALPTIGAAEKEERNWEDELMYFIMVDRFYNGNLDNDYNVNPKDPKAYHGGDLQGVIDKLDYIKDLGFTSIWLTPIMDNQARGYHGYWIEDFKSVEENFGTMEDAKKLVEEAHKRDMKVIFDFVVNHTGTEHPWVEEEDKQDWFHEQSPIIGDSQEQLENSWLYDLPDLKQENPEVKQYLFDVAEYWIKETGVDGFRLDTVKHVPKSFWEDFSEHVRSIDSDFYLLGEVYSDDPRYIADYEKTGIDSFVDYPFFETARQVFQEPGKSVSPLSTVWQRNMAFYENPHQLGTFLDNHDNKRFTRLAAENKKNPLTRWKLALTYMYSAPGMPIVYYGTEVPLDGGEDPDNRRDMNFKTGDTELKKHMEQLAAIRKRFPALTKGDFEQVVDDGAFGVFKRTYEDQTVFIAINNDVETKNATLTGVPEGSQLRGLIYDSIARDQGNGEYKIALDRETADIYVTEEDKGLNLLFIGVVVVVMGAFVTFVALVSRKNKQNQTE</sequence>
<evidence type="ECO:0000256" key="8">
    <source>
        <dbReference type="SAM" id="SignalP"/>
    </source>
</evidence>